<dbReference type="RefSeq" id="WP_071177648.1">
    <property type="nucleotide sequence ID" value="NZ_CP017832.1"/>
</dbReference>
<dbReference type="Proteomes" id="UP000179284">
    <property type="component" value="Plasmid pNP144"/>
</dbReference>
<reference evidence="2" key="1">
    <citation type="submission" date="2016-10" db="EMBL/GenBank/DDBJ databases">
        <title>The complete genome sequence of the rumen bacterium Butyrivibrio hungatei MB2003.</title>
        <authorList>
            <person name="Palevich N."/>
            <person name="Kelly W.J."/>
            <person name="Leahy S.C."/>
            <person name="Altermann E."/>
            <person name="Rakonjac J."/>
            <person name="Attwood G.T."/>
        </authorList>
    </citation>
    <scope>NUCLEOTIDE SEQUENCE [LARGE SCALE GENOMIC DNA]</scope>
    <source>
        <strain evidence="2">MB2003</strain>
        <plasmid evidence="2">Plasmid pnp144</plasmid>
    </source>
</reference>
<protein>
    <submittedName>
        <fullName evidence="1">Uncharacterized protein</fullName>
    </submittedName>
</protein>
<evidence type="ECO:0000313" key="2">
    <source>
        <dbReference type="Proteomes" id="UP000179284"/>
    </source>
</evidence>
<sequence>MEPASFIANDIFATINGAVVEGNTASKILIILEKKYHYSLEHMDDLFCREYKISIKSYIKIKQLQCAYEIWVNNGCESLTEAGEYHQIKEFKKKFRKAFGKSPEEAYSGNEDLNIYMPGAIKDVLGESILISDYRIKNGYVAIKTDPKEVFFSLMSLPVYVVPKKAWRNIYNSSNLDLEEKKLYLVLLSRGTIETSTKITMTYDECCEAVISLELYNIETPYEDGEALIFSPTIPDGYHQIFEHEIDNFISELIAPSLVPIGDKFLGNFITWKQKGMWTIDGLAKACNLSLKETKKLLWKYIKLGYIRYIPGAIYAQA</sequence>
<dbReference type="KEGG" id="bhu:bhn_II090"/>
<keyword evidence="2" id="KW-1185">Reference proteome</keyword>
<keyword evidence="1" id="KW-0614">Plasmid</keyword>
<evidence type="ECO:0000313" key="1">
    <source>
        <dbReference type="EMBL" id="AOZ97889.1"/>
    </source>
</evidence>
<organism evidence="1 2">
    <name type="scientific">Butyrivibrio hungatei</name>
    <dbReference type="NCBI Taxonomy" id="185008"/>
    <lineage>
        <taxon>Bacteria</taxon>
        <taxon>Bacillati</taxon>
        <taxon>Bacillota</taxon>
        <taxon>Clostridia</taxon>
        <taxon>Lachnospirales</taxon>
        <taxon>Lachnospiraceae</taxon>
        <taxon>Butyrivibrio</taxon>
    </lineage>
</organism>
<geneLocation type="plasmid" evidence="2">
    <name>pnp144</name>
</geneLocation>
<dbReference type="OrthoDB" id="10015086at2"/>
<name>A0A1D9P5S2_9FIRM</name>
<gene>
    <name evidence="1" type="ORF">bhn_II090</name>
</gene>
<dbReference type="EMBL" id="CP017832">
    <property type="protein sequence ID" value="AOZ97889.1"/>
    <property type="molecule type" value="Genomic_DNA"/>
</dbReference>
<accession>A0A1D9P5S2</accession>
<dbReference type="Gene3D" id="1.10.10.60">
    <property type="entry name" value="Homeodomain-like"/>
    <property type="match status" value="1"/>
</dbReference>
<dbReference type="AlphaFoldDB" id="A0A1D9P5S2"/>
<proteinExistence type="predicted"/>